<name>A0A370WUH4_9GAMM</name>
<gene>
    <name evidence="2" type="ORF">DWU99_20565</name>
</gene>
<feature type="transmembrane region" description="Helical" evidence="1">
    <location>
        <begin position="134"/>
        <end position="151"/>
    </location>
</feature>
<accession>A0A370WUH4</accession>
<feature type="transmembrane region" description="Helical" evidence="1">
    <location>
        <begin position="227"/>
        <end position="247"/>
    </location>
</feature>
<protein>
    <recommendedName>
        <fullName evidence="4">Glycosyltransferase RgtA/B/C/D-like domain-containing protein</fullName>
    </recommendedName>
</protein>
<evidence type="ECO:0000256" key="1">
    <source>
        <dbReference type="SAM" id="Phobius"/>
    </source>
</evidence>
<keyword evidence="1" id="KW-0812">Transmembrane</keyword>
<dbReference type="OrthoDB" id="177982at2"/>
<evidence type="ECO:0000313" key="3">
    <source>
        <dbReference type="Proteomes" id="UP000255334"/>
    </source>
</evidence>
<sequence length="672" mass="73696">MTHHAADSASPSFARFDGWWRITPWLMFLAALAARFAYVSVYAGSLPYWDQWDGEADRLLLPWLNGTWHWMDLFSPHNEHRIALTRLLTLALFELNHHQWDNLVEAYACAGVFAAMEALLYARLCRGLPHLSQRLGLLVFMTVLAALPFAWENIASGFQSAFYFMALVAIAMQSVAAFGKGSGRDIGLLLAFGIMSLFTMASGLIACLAVIVVVVVRNRSQKPASAYFAPCVFVCMALIALVGLVFTPAIPYHESLKAHGLAEHVRSLLINLAWPWQPSTSRRWWLLMVVLWLPTLVWIVRVLRGRNLCPADAFAAGMLTWVGLQFLAIAHSRGHDMSALSSRYMDIPAMAMALNAYLALVQLATTNKRLVSWTIATLFFAATLAGLHRRQGSDMSSLVQRHALTVNETRHVRDYLATGNPVVLQQPPLYIPYPDATRLQSLLDNLTIRAMLPRLTHQDYYSTQGLGWLSIVAMKWQAPFARSSNYPPTSANALQQTFSSLALHPSCELEPAVTVLVPRAAPVPIPASQLAFLPNDESDRTPLILNAGQTAFGSIHAPRAGRIVAFEVVVGTYFNTSNGSLQLTLCKGRQCASGSGDLQTSLDNSLFMIAVTPTLDVSAGDDLTYRLSKDGGSVGVALWLYPSVAGGPQKISLEDGQTFGGQTAKFALSYAK</sequence>
<comment type="caution">
    <text evidence="2">The sequence shown here is derived from an EMBL/GenBank/DDBJ whole genome shotgun (WGS) entry which is preliminary data.</text>
</comment>
<feature type="transmembrane region" description="Helical" evidence="1">
    <location>
        <begin position="25"/>
        <end position="43"/>
    </location>
</feature>
<organism evidence="2 3">
    <name type="scientific">Dyella psychrodurans</name>
    <dbReference type="NCBI Taxonomy" id="1927960"/>
    <lineage>
        <taxon>Bacteria</taxon>
        <taxon>Pseudomonadati</taxon>
        <taxon>Pseudomonadota</taxon>
        <taxon>Gammaproteobacteria</taxon>
        <taxon>Lysobacterales</taxon>
        <taxon>Rhodanobacteraceae</taxon>
        <taxon>Dyella</taxon>
    </lineage>
</organism>
<reference evidence="2 3" key="1">
    <citation type="submission" date="2018-07" db="EMBL/GenBank/DDBJ databases">
        <title>Dyella monticola sp. nov. and Dyella psychrodurans sp. nov. isolated from monsoon evergreen broad-leaved forest soil of Dinghu Mountain, China.</title>
        <authorList>
            <person name="Gao Z."/>
            <person name="Qiu L."/>
        </authorList>
    </citation>
    <scope>NUCLEOTIDE SEQUENCE [LARGE SCALE GENOMIC DNA]</scope>
    <source>
        <strain evidence="2 3">4MSK11</strain>
    </source>
</reference>
<keyword evidence="1" id="KW-0472">Membrane</keyword>
<feature type="transmembrane region" description="Helical" evidence="1">
    <location>
        <begin position="370"/>
        <end position="387"/>
    </location>
</feature>
<keyword evidence="3" id="KW-1185">Reference proteome</keyword>
<feature type="transmembrane region" description="Helical" evidence="1">
    <location>
        <begin position="313"/>
        <end position="332"/>
    </location>
</feature>
<dbReference type="Proteomes" id="UP000255334">
    <property type="component" value="Unassembled WGS sequence"/>
</dbReference>
<dbReference type="EMBL" id="QRBF01000013">
    <property type="protein sequence ID" value="RDS79793.1"/>
    <property type="molecule type" value="Genomic_DNA"/>
</dbReference>
<evidence type="ECO:0000313" key="2">
    <source>
        <dbReference type="EMBL" id="RDS79793.1"/>
    </source>
</evidence>
<keyword evidence="1" id="KW-1133">Transmembrane helix</keyword>
<feature type="transmembrane region" description="Helical" evidence="1">
    <location>
        <begin position="344"/>
        <end position="364"/>
    </location>
</feature>
<dbReference type="RefSeq" id="WP_115479981.1">
    <property type="nucleotide sequence ID" value="NZ_QRBF01000013.1"/>
</dbReference>
<feature type="transmembrane region" description="Helical" evidence="1">
    <location>
        <begin position="157"/>
        <end position="179"/>
    </location>
</feature>
<feature type="transmembrane region" description="Helical" evidence="1">
    <location>
        <begin position="284"/>
        <end position="301"/>
    </location>
</feature>
<evidence type="ECO:0008006" key="4">
    <source>
        <dbReference type="Google" id="ProtNLM"/>
    </source>
</evidence>
<dbReference type="AlphaFoldDB" id="A0A370WUH4"/>
<feature type="transmembrane region" description="Helical" evidence="1">
    <location>
        <begin position="104"/>
        <end position="122"/>
    </location>
</feature>
<feature type="transmembrane region" description="Helical" evidence="1">
    <location>
        <begin position="186"/>
        <end position="215"/>
    </location>
</feature>
<proteinExistence type="predicted"/>